<keyword evidence="3" id="KW-1185">Reference proteome</keyword>
<proteinExistence type="predicted"/>
<evidence type="ECO:0000313" key="3">
    <source>
        <dbReference type="Proteomes" id="UP001499910"/>
    </source>
</evidence>
<feature type="compositionally biased region" description="Acidic residues" evidence="1">
    <location>
        <begin position="47"/>
        <end position="60"/>
    </location>
</feature>
<gene>
    <name evidence="2" type="ORF">GCM10023209_08310</name>
</gene>
<organism evidence="2 3">
    <name type="scientific">[Roseibacterium] beibuensis</name>
    <dbReference type="NCBI Taxonomy" id="1193142"/>
    <lineage>
        <taxon>Bacteria</taxon>
        <taxon>Pseudomonadati</taxon>
        <taxon>Pseudomonadota</taxon>
        <taxon>Alphaproteobacteria</taxon>
        <taxon>Rhodobacterales</taxon>
        <taxon>Roseobacteraceae</taxon>
        <taxon>Roseicyclus</taxon>
    </lineage>
</organism>
<feature type="region of interest" description="Disordered" evidence="1">
    <location>
        <begin position="1"/>
        <end position="60"/>
    </location>
</feature>
<comment type="caution">
    <text evidence="2">The sequence shown here is derived from an EMBL/GenBank/DDBJ whole genome shotgun (WGS) entry which is preliminary data.</text>
</comment>
<reference evidence="3" key="1">
    <citation type="journal article" date="2019" name="Int. J. Syst. Evol. Microbiol.">
        <title>The Global Catalogue of Microorganisms (GCM) 10K type strain sequencing project: providing services to taxonomists for standard genome sequencing and annotation.</title>
        <authorList>
            <consortium name="The Broad Institute Genomics Platform"/>
            <consortium name="The Broad Institute Genome Sequencing Center for Infectious Disease"/>
            <person name="Wu L."/>
            <person name="Ma J."/>
        </authorList>
    </citation>
    <scope>NUCLEOTIDE SEQUENCE [LARGE SCALE GENOMIC DNA]</scope>
    <source>
        <strain evidence="3">JCM 18015</strain>
    </source>
</reference>
<protein>
    <submittedName>
        <fullName evidence="2">Uncharacterized protein</fullName>
    </submittedName>
</protein>
<dbReference type="RefSeq" id="WP_259546498.1">
    <property type="nucleotide sequence ID" value="NZ_BAABHW010000001.1"/>
</dbReference>
<name>A0ABP9L280_9RHOB</name>
<dbReference type="Proteomes" id="UP001499910">
    <property type="component" value="Unassembled WGS sequence"/>
</dbReference>
<sequence>MSDKDDAAPKETPEQEEKAHTEVRPQGSGEGGTKKGPRPRSKVQPTDPDDDDDLFNDMPV</sequence>
<feature type="compositionally biased region" description="Basic and acidic residues" evidence="1">
    <location>
        <begin position="1"/>
        <end position="23"/>
    </location>
</feature>
<evidence type="ECO:0000313" key="2">
    <source>
        <dbReference type="EMBL" id="GAA5068089.1"/>
    </source>
</evidence>
<evidence type="ECO:0000256" key="1">
    <source>
        <dbReference type="SAM" id="MobiDB-lite"/>
    </source>
</evidence>
<dbReference type="EMBL" id="BAABHW010000001">
    <property type="protein sequence ID" value="GAA5068089.1"/>
    <property type="molecule type" value="Genomic_DNA"/>
</dbReference>
<accession>A0ABP9L280</accession>